<dbReference type="Gene3D" id="2.60.40.1220">
    <property type="match status" value="1"/>
</dbReference>
<evidence type="ECO:0000313" key="10">
    <source>
        <dbReference type="Proteomes" id="UP000272400"/>
    </source>
</evidence>
<gene>
    <name evidence="9" type="ORF">EDD29_1280</name>
</gene>
<dbReference type="SUPFAM" id="SSF81296">
    <property type="entry name" value="E set domains"/>
    <property type="match status" value="1"/>
</dbReference>
<feature type="chain" id="PRO_5017939266" description="CopC domain-containing protein" evidence="7">
    <location>
        <begin position="31"/>
        <end position="182"/>
    </location>
</feature>
<feature type="transmembrane region" description="Helical" evidence="6">
    <location>
        <begin position="157"/>
        <end position="176"/>
    </location>
</feature>
<dbReference type="InterPro" id="IPR014755">
    <property type="entry name" value="Cu-Rt/internalin_Ig-like"/>
</dbReference>
<dbReference type="GO" id="GO:0006825">
    <property type="term" value="P:copper ion transport"/>
    <property type="evidence" value="ECO:0007669"/>
    <property type="project" value="InterPro"/>
</dbReference>
<dbReference type="OrthoDB" id="5242236at2"/>
<evidence type="ECO:0000256" key="7">
    <source>
        <dbReference type="SAM" id="SignalP"/>
    </source>
</evidence>
<evidence type="ECO:0000256" key="2">
    <source>
        <dbReference type="ARBA" id="ARBA00022723"/>
    </source>
</evidence>
<keyword evidence="10" id="KW-1185">Reference proteome</keyword>
<feature type="signal peptide" evidence="7">
    <location>
        <begin position="1"/>
        <end position="30"/>
    </location>
</feature>
<dbReference type="RefSeq" id="WP_123663176.1">
    <property type="nucleotide sequence ID" value="NZ_RJKE01000001.1"/>
</dbReference>
<dbReference type="GO" id="GO:0005507">
    <property type="term" value="F:copper ion binding"/>
    <property type="evidence" value="ECO:0007669"/>
    <property type="project" value="InterPro"/>
</dbReference>
<evidence type="ECO:0000313" key="9">
    <source>
        <dbReference type="EMBL" id="ROO83771.1"/>
    </source>
</evidence>
<evidence type="ECO:0000256" key="1">
    <source>
        <dbReference type="ARBA" id="ARBA00004196"/>
    </source>
</evidence>
<dbReference type="InterPro" id="IPR007348">
    <property type="entry name" value="CopC_dom"/>
</dbReference>
<evidence type="ECO:0000256" key="4">
    <source>
        <dbReference type="ARBA" id="ARBA00023008"/>
    </source>
</evidence>
<keyword evidence="3 7" id="KW-0732">Signal</keyword>
<name>A0A3N1CR29_9ACTN</name>
<feature type="region of interest" description="Disordered" evidence="5">
    <location>
        <begin position="125"/>
        <end position="154"/>
    </location>
</feature>
<organism evidence="9 10">
    <name type="scientific">Actinocorallia herbida</name>
    <dbReference type="NCBI Taxonomy" id="58109"/>
    <lineage>
        <taxon>Bacteria</taxon>
        <taxon>Bacillati</taxon>
        <taxon>Actinomycetota</taxon>
        <taxon>Actinomycetes</taxon>
        <taxon>Streptosporangiales</taxon>
        <taxon>Thermomonosporaceae</taxon>
        <taxon>Actinocorallia</taxon>
    </lineage>
</organism>
<reference evidence="9 10" key="1">
    <citation type="submission" date="2018-11" db="EMBL/GenBank/DDBJ databases">
        <title>Sequencing the genomes of 1000 actinobacteria strains.</title>
        <authorList>
            <person name="Klenk H.-P."/>
        </authorList>
    </citation>
    <scope>NUCLEOTIDE SEQUENCE [LARGE SCALE GENOMIC DNA]</scope>
    <source>
        <strain evidence="9 10">DSM 44254</strain>
    </source>
</reference>
<dbReference type="Proteomes" id="UP000272400">
    <property type="component" value="Unassembled WGS sequence"/>
</dbReference>
<proteinExistence type="predicted"/>
<dbReference type="InterPro" id="IPR032694">
    <property type="entry name" value="CopC/D"/>
</dbReference>
<dbReference type="AlphaFoldDB" id="A0A3N1CR29"/>
<evidence type="ECO:0000256" key="3">
    <source>
        <dbReference type="ARBA" id="ARBA00022729"/>
    </source>
</evidence>
<keyword evidence="6" id="KW-1133">Transmembrane helix</keyword>
<evidence type="ECO:0000256" key="5">
    <source>
        <dbReference type="SAM" id="MobiDB-lite"/>
    </source>
</evidence>
<dbReference type="EMBL" id="RJKE01000001">
    <property type="protein sequence ID" value="ROO83771.1"/>
    <property type="molecule type" value="Genomic_DNA"/>
</dbReference>
<dbReference type="InterPro" id="IPR014756">
    <property type="entry name" value="Ig_E-set"/>
</dbReference>
<dbReference type="PANTHER" id="PTHR34820">
    <property type="entry name" value="INNER MEMBRANE PROTEIN YEBZ"/>
    <property type="match status" value="1"/>
</dbReference>
<dbReference type="GO" id="GO:0030313">
    <property type="term" value="C:cell envelope"/>
    <property type="evidence" value="ECO:0007669"/>
    <property type="project" value="UniProtKB-SubCell"/>
</dbReference>
<dbReference type="Pfam" id="PF04234">
    <property type="entry name" value="CopC"/>
    <property type="match status" value="1"/>
</dbReference>
<comment type="subcellular location">
    <subcellularLocation>
        <location evidence="1">Cell envelope</location>
    </subcellularLocation>
</comment>
<evidence type="ECO:0000259" key="8">
    <source>
        <dbReference type="Pfam" id="PF04234"/>
    </source>
</evidence>
<feature type="domain" description="CopC" evidence="8">
    <location>
        <begin position="31"/>
        <end position="121"/>
    </location>
</feature>
<keyword evidence="2" id="KW-0479">Metal-binding</keyword>
<sequence>MRFFALTRAAGAFAALAALTLAAPAAPASAHTALSGSSPADGAKVDSVAEVVLTFNEEVRSGQVVIQNAAEKPVHKGKVTVSGTDVTRKVRDALPAGKYTVGYRVISADGHPVTGTLTFTVTGAAPTAPSGVTADTRTATPSPTSTPDGTEGGGTRWLMVGVGLAAGAGIGLLYSMRRRKNA</sequence>
<feature type="compositionally biased region" description="Low complexity" evidence="5">
    <location>
        <begin position="133"/>
        <end position="149"/>
    </location>
</feature>
<accession>A0A3N1CR29</accession>
<evidence type="ECO:0000256" key="6">
    <source>
        <dbReference type="SAM" id="Phobius"/>
    </source>
</evidence>
<keyword evidence="4" id="KW-0186">Copper</keyword>
<protein>
    <recommendedName>
        <fullName evidence="8">CopC domain-containing protein</fullName>
    </recommendedName>
</protein>
<dbReference type="GO" id="GO:0042597">
    <property type="term" value="C:periplasmic space"/>
    <property type="evidence" value="ECO:0007669"/>
    <property type="project" value="InterPro"/>
</dbReference>
<dbReference type="GO" id="GO:0005886">
    <property type="term" value="C:plasma membrane"/>
    <property type="evidence" value="ECO:0007669"/>
    <property type="project" value="TreeGrafter"/>
</dbReference>
<keyword evidence="6" id="KW-0812">Transmembrane</keyword>
<comment type="caution">
    <text evidence="9">The sequence shown here is derived from an EMBL/GenBank/DDBJ whole genome shotgun (WGS) entry which is preliminary data.</text>
</comment>
<keyword evidence="6" id="KW-0472">Membrane</keyword>
<dbReference type="PANTHER" id="PTHR34820:SF4">
    <property type="entry name" value="INNER MEMBRANE PROTEIN YEBZ"/>
    <property type="match status" value="1"/>
</dbReference>
<dbReference type="GO" id="GO:0046688">
    <property type="term" value="P:response to copper ion"/>
    <property type="evidence" value="ECO:0007669"/>
    <property type="project" value="InterPro"/>
</dbReference>